<reference evidence="1" key="1">
    <citation type="journal article" date="2021" name="Open Biol.">
        <title>Shared evolutionary footprints suggest mitochondrial oxidative damage underlies multiple complex I losses in fungi.</title>
        <authorList>
            <person name="Schikora-Tamarit M.A."/>
            <person name="Marcet-Houben M."/>
            <person name="Nosek J."/>
            <person name="Gabaldon T."/>
        </authorList>
    </citation>
    <scope>NUCLEOTIDE SEQUENCE</scope>
    <source>
        <strain evidence="1">CBS2887</strain>
    </source>
</reference>
<proteinExistence type="predicted"/>
<evidence type="ECO:0000313" key="1">
    <source>
        <dbReference type="EMBL" id="KAH3683031.1"/>
    </source>
</evidence>
<dbReference type="EMBL" id="JAEUBG010003278">
    <property type="protein sequence ID" value="KAH3683031.1"/>
    <property type="molecule type" value="Genomic_DNA"/>
</dbReference>
<evidence type="ECO:0000313" key="2">
    <source>
        <dbReference type="Proteomes" id="UP000774326"/>
    </source>
</evidence>
<comment type="caution">
    <text evidence="1">The sequence shown here is derived from an EMBL/GenBank/DDBJ whole genome shotgun (WGS) entry which is preliminary data.</text>
</comment>
<name>A0A9P8TLT6_WICPI</name>
<organism evidence="1 2">
    <name type="scientific">Wickerhamomyces pijperi</name>
    <name type="common">Yeast</name>
    <name type="synonym">Pichia pijperi</name>
    <dbReference type="NCBI Taxonomy" id="599730"/>
    <lineage>
        <taxon>Eukaryota</taxon>
        <taxon>Fungi</taxon>
        <taxon>Dikarya</taxon>
        <taxon>Ascomycota</taxon>
        <taxon>Saccharomycotina</taxon>
        <taxon>Saccharomycetes</taxon>
        <taxon>Phaffomycetales</taxon>
        <taxon>Wickerhamomycetaceae</taxon>
        <taxon>Wickerhamomyces</taxon>
    </lineage>
</organism>
<keyword evidence="2" id="KW-1185">Reference proteome</keyword>
<accession>A0A9P8TLT6</accession>
<sequence length="75" mass="8348">MLEMTLKLFCLRDLESGAIEYFLFNILEASTLAPLNITDMTSLEETPFFIRASIAKSRDGSIGTPENKSESLMPS</sequence>
<gene>
    <name evidence="1" type="ORF">WICPIJ_006000</name>
</gene>
<protein>
    <submittedName>
        <fullName evidence="1">Uncharacterized protein</fullName>
    </submittedName>
</protein>
<dbReference type="AlphaFoldDB" id="A0A9P8TLT6"/>
<reference evidence="1" key="2">
    <citation type="submission" date="2021-01" db="EMBL/GenBank/DDBJ databases">
        <authorList>
            <person name="Schikora-Tamarit M.A."/>
        </authorList>
    </citation>
    <scope>NUCLEOTIDE SEQUENCE</scope>
    <source>
        <strain evidence="1">CBS2887</strain>
    </source>
</reference>
<dbReference type="Proteomes" id="UP000774326">
    <property type="component" value="Unassembled WGS sequence"/>
</dbReference>